<dbReference type="Gene3D" id="6.10.140.1340">
    <property type="match status" value="1"/>
</dbReference>
<protein>
    <submittedName>
        <fullName evidence="3">Inner membrane protein YgaP</fullName>
    </submittedName>
</protein>
<dbReference type="Pfam" id="PF11127">
    <property type="entry name" value="YgaP-like_TM"/>
    <property type="match status" value="1"/>
</dbReference>
<proteinExistence type="predicted"/>
<keyword evidence="1" id="KW-0472">Membrane</keyword>
<evidence type="ECO:0000313" key="4">
    <source>
        <dbReference type="Proteomes" id="UP001428290"/>
    </source>
</evidence>
<dbReference type="Proteomes" id="UP001428290">
    <property type="component" value="Unassembled WGS sequence"/>
</dbReference>
<dbReference type="InterPro" id="IPR021309">
    <property type="entry name" value="YgaP-like_TM"/>
</dbReference>
<keyword evidence="4" id="KW-1185">Reference proteome</keyword>
<gene>
    <name evidence="3" type="primary">ygaP</name>
    <name evidence="3" type="ORF">Hgul01_02166</name>
</gene>
<sequence length="190" mass="21068">MELPLMVNVQHVKQQLQAGNDLVLLDVRTAVEFESVHIDGSLNVALDQIEQQRQQLSESLKHPVVLVCRSGNRARQAAALLQHVNLPNLHILEGGIQAWQAANEPVKQGRQRWALDRQVRGLAGSIVLFSMIGSLFWSPLRWVAAFMGAGLTYSALTDSCAMGMLLSKLPYNRQTTCQPSFTPMQNEVKA</sequence>
<reference evidence="3 4" key="1">
    <citation type="submission" date="2024-02" db="EMBL/GenBank/DDBJ databases">
        <title>Herpetosiphon gulosus NBRC 112829.</title>
        <authorList>
            <person name="Ichikawa N."/>
            <person name="Katano-Makiyama Y."/>
            <person name="Hidaka K."/>
        </authorList>
    </citation>
    <scope>NUCLEOTIDE SEQUENCE [LARGE SCALE GENOMIC DNA]</scope>
    <source>
        <strain evidence="3 4">NBRC 112829</strain>
    </source>
</reference>
<feature type="domain" description="Rhodanese" evidence="2">
    <location>
        <begin position="18"/>
        <end position="108"/>
    </location>
</feature>
<comment type="caution">
    <text evidence="3">The sequence shown here is derived from an EMBL/GenBank/DDBJ whole genome shotgun (WGS) entry which is preliminary data.</text>
</comment>
<dbReference type="Gene3D" id="3.40.250.10">
    <property type="entry name" value="Rhodanese-like domain"/>
    <property type="match status" value="1"/>
</dbReference>
<dbReference type="SUPFAM" id="SSF52821">
    <property type="entry name" value="Rhodanese/Cell cycle control phosphatase"/>
    <property type="match status" value="1"/>
</dbReference>
<dbReference type="SMART" id="SM00450">
    <property type="entry name" value="RHOD"/>
    <property type="match status" value="1"/>
</dbReference>
<dbReference type="EMBL" id="BAABRU010000007">
    <property type="protein sequence ID" value="GAA5528367.1"/>
    <property type="molecule type" value="Genomic_DNA"/>
</dbReference>
<dbReference type="InterPro" id="IPR001763">
    <property type="entry name" value="Rhodanese-like_dom"/>
</dbReference>
<dbReference type="RefSeq" id="WP_345721988.1">
    <property type="nucleotide sequence ID" value="NZ_BAABRU010000007.1"/>
</dbReference>
<dbReference type="CDD" id="cd00158">
    <property type="entry name" value="RHOD"/>
    <property type="match status" value="1"/>
</dbReference>
<dbReference type="PANTHER" id="PTHR44086:SF13">
    <property type="entry name" value="THIOSULFATE SULFURTRANSFERASE PSPE"/>
    <property type="match status" value="1"/>
</dbReference>
<keyword evidence="1" id="KW-0812">Transmembrane</keyword>
<evidence type="ECO:0000256" key="1">
    <source>
        <dbReference type="SAM" id="Phobius"/>
    </source>
</evidence>
<accession>A0ABP9WYU8</accession>
<dbReference type="PANTHER" id="PTHR44086">
    <property type="entry name" value="THIOSULFATE SULFURTRANSFERASE RDL2, MITOCHONDRIAL-RELATED"/>
    <property type="match status" value="1"/>
</dbReference>
<name>A0ABP9WYU8_9CHLR</name>
<feature type="transmembrane region" description="Helical" evidence="1">
    <location>
        <begin position="143"/>
        <end position="166"/>
    </location>
</feature>
<dbReference type="Pfam" id="PF00581">
    <property type="entry name" value="Rhodanese"/>
    <property type="match status" value="1"/>
</dbReference>
<feature type="transmembrane region" description="Helical" evidence="1">
    <location>
        <begin position="119"/>
        <end position="137"/>
    </location>
</feature>
<keyword evidence="1" id="KW-1133">Transmembrane helix</keyword>
<organism evidence="3 4">
    <name type="scientific">Herpetosiphon gulosus</name>
    <dbReference type="NCBI Taxonomy" id="1973496"/>
    <lineage>
        <taxon>Bacteria</taxon>
        <taxon>Bacillati</taxon>
        <taxon>Chloroflexota</taxon>
        <taxon>Chloroflexia</taxon>
        <taxon>Herpetosiphonales</taxon>
        <taxon>Herpetosiphonaceae</taxon>
        <taxon>Herpetosiphon</taxon>
    </lineage>
</organism>
<dbReference type="InterPro" id="IPR036873">
    <property type="entry name" value="Rhodanese-like_dom_sf"/>
</dbReference>
<evidence type="ECO:0000259" key="2">
    <source>
        <dbReference type="PROSITE" id="PS50206"/>
    </source>
</evidence>
<dbReference type="PROSITE" id="PS50206">
    <property type="entry name" value="RHODANESE_3"/>
    <property type="match status" value="1"/>
</dbReference>
<evidence type="ECO:0000313" key="3">
    <source>
        <dbReference type="EMBL" id="GAA5528367.1"/>
    </source>
</evidence>